<gene>
    <name evidence="1" type="ORF">RDWZM_002641</name>
</gene>
<dbReference type="InterPro" id="IPR011332">
    <property type="entry name" value="Ribosomal_zn-bd"/>
</dbReference>
<evidence type="ECO:0000313" key="2">
    <source>
        <dbReference type="Proteomes" id="UP001142055"/>
    </source>
</evidence>
<keyword evidence="2" id="KW-1185">Reference proteome</keyword>
<accession>A0A9Q0RSD4</accession>
<evidence type="ECO:0008006" key="3">
    <source>
        <dbReference type="Google" id="ProtNLM"/>
    </source>
</evidence>
<proteinExistence type="predicted"/>
<evidence type="ECO:0000313" key="1">
    <source>
        <dbReference type="EMBL" id="KAJ6224096.1"/>
    </source>
</evidence>
<dbReference type="EMBL" id="JAPWDV010000001">
    <property type="protein sequence ID" value="KAJ6224096.1"/>
    <property type="molecule type" value="Genomic_DNA"/>
</dbReference>
<protein>
    <recommendedName>
        <fullName evidence="3">39S ribosomal protein L32, mitochondrial</fullName>
    </recommendedName>
</protein>
<dbReference type="Proteomes" id="UP001142055">
    <property type="component" value="Chromosome 1"/>
</dbReference>
<dbReference type="OMA" id="DTCGHHY"/>
<name>A0A9Q0RSD4_BLOTA</name>
<dbReference type="SUPFAM" id="SSF57829">
    <property type="entry name" value="Zn-binding ribosomal proteins"/>
    <property type="match status" value="1"/>
</dbReference>
<dbReference type="GO" id="GO:0006412">
    <property type="term" value="P:translation"/>
    <property type="evidence" value="ECO:0007669"/>
    <property type="project" value="InterPro"/>
</dbReference>
<dbReference type="AlphaFoldDB" id="A0A9Q0RSD4"/>
<reference evidence="1" key="1">
    <citation type="submission" date="2022-12" db="EMBL/GenBank/DDBJ databases">
        <title>Genome assemblies of Blomia tropicalis.</title>
        <authorList>
            <person name="Cui Y."/>
        </authorList>
    </citation>
    <scope>NUCLEOTIDE SEQUENCE</scope>
    <source>
        <tissue evidence="1">Adult mites</tissue>
    </source>
</reference>
<comment type="caution">
    <text evidence="1">The sequence shown here is derived from an EMBL/GenBank/DDBJ whole genome shotgun (WGS) entry which is preliminary data.</text>
</comment>
<organism evidence="1 2">
    <name type="scientific">Blomia tropicalis</name>
    <name type="common">Mite</name>
    <dbReference type="NCBI Taxonomy" id="40697"/>
    <lineage>
        <taxon>Eukaryota</taxon>
        <taxon>Metazoa</taxon>
        <taxon>Ecdysozoa</taxon>
        <taxon>Arthropoda</taxon>
        <taxon>Chelicerata</taxon>
        <taxon>Arachnida</taxon>
        <taxon>Acari</taxon>
        <taxon>Acariformes</taxon>
        <taxon>Sarcoptiformes</taxon>
        <taxon>Astigmata</taxon>
        <taxon>Glycyphagoidea</taxon>
        <taxon>Echimyopodidae</taxon>
        <taxon>Blomia</taxon>
    </lineage>
</organism>
<sequence length="228" mass="27130">MIRYFLQSLKQNLVLLNYSLKYGSHNIFKCKFFFENINVLIVLDLKDEPFWLLNVQLSGIPGSSPVPSIQELMQDGILWGVPKKRPTVERRMHKRFGVENYPQYSPILRPRNDLVVCERCGDHHETFTICRTCYMEVKEETDKLKKEIKEQTDPLQPKERELLLRYEDDKPNETDDHEELVAQQNKFQFIDVARPRPNWFSRNLMLKSVYKNKVNNLTLRPEDTIDNK</sequence>